<evidence type="ECO:0000256" key="1">
    <source>
        <dbReference type="SAM" id="SignalP"/>
    </source>
</evidence>
<organism evidence="2 3">
    <name type="scientific">Scylla paramamosain</name>
    <name type="common">Mud crab</name>
    <dbReference type="NCBI Taxonomy" id="85552"/>
    <lineage>
        <taxon>Eukaryota</taxon>
        <taxon>Metazoa</taxon>
        <taxon>Ecdysozoa</taxon>
        <taxon>Arthropoda</taxon>
        <taxon>Crustacea</taxon>
        <taxon>Multicrustacea</taxon>
        <taxon>Malacostraca</taxon>
        <taxon>Eumalacostraca</taxon>
        <taxon>Eucarida</taxon>
        <taxon>Decapoda</taxon>
        <taxon>Pleocyemata</taxon>
        <taxon>Brachyura</taxon>
        <taxon>Eubrachyura</taxon>
        <taxon>Portunoidea</taxon>
        <taxon>Portunidae</taxon>
        <taxon>Portuninae</taxon>
        <taxon>Scylla</taxon>
    </lineage>
</organism>
<accession>A0AAW0TNI4</accession>
<evidence type="ECO:0000313" key="2">
    <source>
        <dbReference type="EMBL" id="KAK8388638.1"/>
    </source>
</evidence>
<evidence type="ECO:0000313" key="3">
    <source>
        <dbReference type="Proteomes" id="UP001487740"/>
    </source>
</evidence>
<comment type="caution">
    <text evidence="2">The sequence shown here is derived from an EMBL/GenBank/DDBJ whole genome shotgun (WGS) entry which is preliminary data.</text>
</comment>
<keyword evidence="3" id="KW-1185">Reference proteome</keyword>
<keyword evidence="1" id="KW-0732">Signal</keyword>
<reference evidence="2 3" key="1">
    <citation type="submission" date="2023-03" db="EMBL/GenBank/DDBJ databases">
        <title>High-quality genome of Scylla paramamosain provides insights in environmental adaptation.</title>
        <authorList>
            <person name="Zhang L."/>
        </authorList>
    </citation>
    <scope>NUCLEOTIDE SEQUENCE [LARGE SCALE GENOMIC DNA]</scope>
    <source>
        <strain evidence="2">LZ_2023a</strain>
        <tissue evidence="2">Muscle</tissue>
    </source>
</reference>
<dbReference type="Proteomes" id="UP001487740">
    <property type="component" value="Unassembled WGS sequence"/>
</dbReference>
<dbReference type="AlphaFoldDB" id="A0AAW0TNI4"/>
<proteinExistence type="predicted"/>
<feature type="chain" id="PRO_5043687803" evidence="1">
    <location>
        <begin position="19"/>
        <end position="101"/>
    </location>
</feature>
<dbReference type="EMBL" id="JARAKH010000028">
    <property type="protein sequence ID" value="KAK8388638.1"/>
    <property type="molecule type" value="Genomic_DNA"/>
</dbReference>
<name>A0AAW0TNI4_SCYPA</name>
<gene>
    <name evidence="2" type="ORF">O3P69_020550</name>
</gene>
<protein>
    <submittedName>
        <fullName evidence="2">Uncharacterized protein</fullName>
    </submittedName>
</protein>
<feature type="signal peptide" evidence="1">
    <location>
        <begin position="1"/>
        <end position="18"/>
    </location>
</feature>
<sequence>MFTVLNVLYGFNIVMVHALPDLCAGKAASTVHLLEDHDQEDDAFSRQVSGWRVELASTHVCLTASGLVELNMPGLWTDAQFMITIYVVLIQFTRDSAISDN</sequence>